<dbReference type="AlphaFoldDB" id="A0A6C0F9H2"/>
<evidence type="ECO:0000313" key="1">
    <source>
        <dbReference type="EMBL" id="QHT38328.1"/>
    </source>
</evidence>
<reference evidence="1" key="1">
    <citation type="journal article" date="2020" name="Nature">
        <title>Giant virus diversity and host interactions through global metagenomics.</title>
        <authorList>
            <person name="Schulz F."/>
            <person name="Roux S."/>
            <person name="Paez-Espino D."/>
            <person name="Jungbluth S."/>
            <person name="Walsh D.A."/>
            <person name="Denef V.J."/>
            <person name="McMahon K.D."/>
            <person name="Konstantinidis K.T."/>
            <person name="Eloe-Fadrosh E.A."/>
            <person name="Kyrpides N.C."/>
            <person name="Woyke T."/>
        </authorList>
    </citation>
    <scope>NUCLEOTIDE SEQUENCE</scope>
    <source>
        <strain evidence="1">GVMAG-S-ERX556101-89</strain>
    </source>
</reference>
<evidence type="ECO:0008006" key="2">
    <source>
        <dbReference type="Google" id="ProtNLM"/>
    </source>
</evidence>
<name>A0A6C0F9H2_9ZZZZ</name>
<protein>
    <recommendedName>
        <fullName evidence="2">Glycosyltransferase 2-like domain-containing protein</fullName>
    </recommendedName>
</protein>
<sequence length="257" mass="29772">MLKKAKKHLKWVCLLFAVAIVLFLTAASVTEKFSQDETIYILTRTSKRPKFFKECRKSIKEQTYKNWKHVVSADDEDSYKYAKDLGDKNTEIVKVQKGKKTKKMNCPYNLYNNKLLEKVPEGSWVIFLDDDSKFINKTSLQNLNKAIIEAEKNDKNTILSHGGGRTAHKPHCWGMSAEDIIKKMDDPEESWHFTKIDTSHIAIKKTKDTKPWSYQCAGDAHFFYDNLKTKKYKIAYNEKPIIAGNYIRYGGGDLRDI</sequence>
<proteinExistence type="predicted"/>
<dbReference type="SUPFAM" id="SSF53448">
    <property type="entry name" value="Nucleotide-diphospho-sugar transferases"/>
    <property type="match status" value="1"/>
</dbReference>
<dbReference type="CDD" id="cd00761">
    <property type="entry name" value="Glyco_tranf_GTA_type"/>
    <property type="match status" value="1"/>
</dbReference>
<dbReference type="InterPro" id="IPR029044">
    <property type="entry name" value="Nucleotide-diphossugar_trans"/>
</dbReference>
<dbReference type="EMBL" id="MN738829">
    <property type="protein sequence ID" value="QHT38328.1"/>
    <property type="molecule type" value="Genomic_DNA"/>
</dbReference>
<dbReference type="Gene3D" id="3.90.550.10">
    <property type="entry name" value="Spore Coat Polysaccharide Biosynthesis Protein SpsA, Chain A"/>
    <property type="match status" value="1"/>
</dbReference>
<accession>A0A6C0F9H2</accession>
<organism evidence="1">
    <name type="scientific">viral metagenome</name>
    <dbReference type="NCBI Taxonomy" id="1070528"/>
    <lineage>
        <taxon>unclassified sequences</taxon>
        <taxon>metagenomes</taxon>
        <taxon>organismal metagenomes</taxon>
    </lineage>
</organism>